<proteinExistence type="predicted"/>
<evidence type="ECO:0000313" key="3">
    <source>
        <dbReference type="EMBL" id="KFB48075.1"/>
    </source>
</evidence>
<feature type="region of interest" description="Disordered" evidence="1">
    <location>
        <begin position="65"/>
        <end position="250"/>
    </location>
</feature>
<feature type="chain" id="PRO_5001784629" evidence="2">
    <location>
        <begin position="19"/>
        <end position="250"/>
    </location>
</feature>
<name>A0A084WCY1_ANOSI</name>
<dbReference type="EMBL" id="KE525337">
    <property type="protein sequence ID" value="KFB48075.1"/>
    <property type="molecule type" value="Genomic_DNA"/>
</dbReference>
<feature type="compositionally biased region" description="Basic and acidic residues" evidence="1">
    <location>
        <begin position="136"/>
        <end position="162"/>
    </location>
</feature>
<organism evidence="3">
    <name type="scientific">Anopheles sinensis</name>
    <name type="common">Mosquito</name>
    <dbReference type="NCBI Taxonomy" id="74873"/>
    <lineage>
        <taxon>Eukaryota</taxon>
        <taxon>Metazoa</taxon>
        <taxon>Ecdysozoa</taxon>
        <taxon>Arthropoda</taxon>
        <taxon>Hexapoda</taxon>
        <taxon>Insecta</taxon>
        <taxon>Pterygota</taxon>
        <taxon>Neoptera</taxon>
        <taxon>Endopterygota</taxon>
        <taxon>Diptera</taxon>
        <taxon>Nematocera</taxon>
        <taxon>Culicoidea</taxon>
        <taxon>Culicidae</taxon>
        <taxon>Anophelinae</taxon>
        <taxon>Anopheles</taxon>
    </lineage>
</organism>
<evidence type="ECO:0000256" key="2">
    <source>
        <dbReference type="SAM" id="SignalP"/>
    </source>
</evidence>
<dbReference type="Proteomes" id="UP000030765">
    <property type="component" value="Unassembled WGS sequence"/>
</dbReference>
<gene>
    <name evidence="3" type="ORF">ZHAS_00016046</name>
</gene>
<dbReference type="OrthoDB" id="10622651at2759"/>
<evidence type="ECO:0000313" key="5">
    <source>
        <dbReference type="Proteomes" id="UP000030765"/>
    </source>
</evidence>
<dbReference type="EMBL" id="ATLV01022898">
    <property type="status" value="NOT_ANNOTATED_CDS"/>
    <property type="molecule type" value="Genomic_DNA"/>
</dbReference>
<dbReference type="EnsemblMetazoa" id="ASIC016046-RA">
    <property type="protein sequence ID" value="ASIC016046-PA"/>
    <property type="gene ID" value="ASIC016046"/>
</dbReference>
<feature type="signal peptide" evidence="2">
    <location>
        <begin position="1"/>
        <end position="18"/>
    </location>
</feature>
<reference evidence="3 5" key="1">
    <citation type="journal article" date="2014" name="BMC Genomics">
        <title>Genome sequence of Anopheles sinensis provides insight into genetics basis of mosquito competence for malaria parasites.</title>
        <authorList>
            <person name="Zhou D."/>
            <person name="Zhang D."/>
            <person name="Ding G."/>
            <person name="Shi L."/>
            <person name="Hou Q."/>
            <person name="Ye Y."/>
            <person name="Xu Y."/>
            <person name="Zhou H."/>
            <person name="Xiong C."/>
            <person name="Li S."/>
            <person name="Yu J."/>
            <person name="Hong S."/>
            <person name="Yu X."/>
            <person name="Zou P."/>
            <person name="Chen C."/>
            <person name="Chang X."/>
            <person name="Wang W."/>
            <person name="Lv Y."/>
            <person name="Sun Y."/>
            <person name="Ma L."/>
            <person name="Shen B."/>
            <person name="Zhu C."/>
        </authorList>
    </citation>
    <scope>NUCLEOTIDE SEQUENCE [LARGE SCALE GENOMIC DNA]</scope>
</reference>
<feature type="compositionally biased region" description="Acidic residues" evidence="1">
    <location>
        <begin position="75"/>
        <end position="92"/>
    </location>
</feature>
<sequence>MAKITCIIILGLVALGSGKPYESDHRSSGALRQLRYELHRFYDSDRVTESEFLYRLFDHLPEDRNAGEEKHRDSDTDDLSLDGEQFEDESGELNDTADIVHPRNRVPDQQELKVEHDKPKPENQKQDPSGGATADNVKRKDKNGPPKDHPTGKAQPDAKSEGNVDSASVPSPGSDKTLDETQGNEHQPRGKPLRDPHPKDSESKKEQKHEDPSQVEKSPSPSSSNPPQSEAQRKPEAPLVQINVNVAPAA</sequence>
<evidence type="ECO:0000256" key="1">
    <source>
        <dbReference type="SAM" id="MobiDB-lite"/>
    </source>
</evidence>
<accession>A0A084WCY1</accession>
<reference evidence="4" key="2">
    <citation type="submission" date="2020-05" db="UniProtKB">
        <authorList>
            <consortium name="EnsemblMetazoa"/>
        </authorList>
    </citation>
    <scope>IDENTIFICATION</scope>
</reference>
<dbReference type="AlphaFoldDB" id="A0A084WCY1"/>
<dbReference type="VEuPathDB" id="VectorBase:ASIC016046"/>
<keyword evidence="5" id="KW-1185">Reference proteome</keyword>
<keyword evidence="2" id="KW-0732">Signal</keyword>
<evidence type="ECO:0000313" key="4">
    <source>
        <dbReference type="EnsemblMetazoa" id="ASIC016046-PA"/>
    </source>
</evidence>
<feature type="compositionally biased region" description="Basic and acidic residues" evidence="1">
    <location>
        <begin position="98"/>
        <end position="125"/>
    </location>
</feature>
<protein>
    <submittedName>
        <fullName evidence="3 4">Uncharacterized protein</fullName>
    </submittedName>
</protein>
<feature type="compositionally biased region" description="Basic and acidic residues" evidence="1">
    <location>
        <begin position="65"/>
        <end position="74"/>
    </location>
</feature>
<feature type="compositionally biased region" description="Low complexity" evidence="1">
    <location>
        <begin position="215"/>
        <end position="230"/>
    </location>
</feature>
<feature type="compositionally biased region" description="Basic and acidic residues" evidence="1">
    <location>
        <begin position="186"/>
        <end position="214"/>
    </location>
</feature>